<feature type="coiled-coil region" evidence="5">
    <location>
        <begin position="218"/>
        <end position="278"/>
    </location>
</feature>
<dbReference type="Gene3D" id="3.40.50.300">
    <property type="entry name" value="P-loop containing nucleotide triphosphate hydrolases"/>
    <property type="match status" value="2"/>
</dbReference>
<evidence type="ECO:0000313" key="7">
    <source>
        <dbReference type="EMBL" id="NIX75512.1"/>
    </source>
</evidence>
<dbReference type="InterPro" id="IPR017871">
    <property type="entry name" value="ABC_transporter-like_CS"/>
</dbReference>
<keyword evidence="4 7" id="KW-0067">ATP-binding</keyword>
<dbReference type="RefSeq" id="WP_167671392.1">
    <property type="nucleotide sequence ID" value="NZ_JAATJS010000001.1"/>
</dbReference>
<evidence type="ECO:0000259" key="6">
    <source>
        <dbReference type="PROSITE" id="PS50893"/>
    </source>
</evidence>
<evidence type="ECO:0000256" key="2">
    <source>
        <dbReference type="ARBA" id="ARBA00022737"/>
    </source>
</evidence>
<dbReference type="InterPro" id="IPR003593">
    <property type="entry name" value="AAA+_ATPase"/>
</dbReference>
<dbReference type="SUPFAM" id="SSF52540">
    <property type="entry name" value="P-loop containing nucleoside triphosphate hydrolases"/>
    <property type="match status" value="2"/>
</dbReference>
<gene>
    <name evidence="7" type="ORF">HB375_02650</name>
</gene>
<dbReference type="InterPro" id="IPR050611">
    <property type="entry name" value="ABCF"/>
</dbReference>
<keyword evidence="3" id="KW-0547">Nucleotide-binding</keyword>
<dbReference type="Pfam" id="PF00005">
    <property type="entry name" value="ABC_tran"/>
    <property type="match status" value="2"/>
</dbReference>
<accession>A0ABX0V6P9</accession>
<organism evidence="7 8">
    <name type="scientific">Microvirga terricola</name>
    <dbReference type="NCBI Taxonomy" id="2719797"/>
    <lineage>
        <taxon>Bacteria</taxon>
        <taxon>Pseudomonadati</taxon>
        <taxon>Pseudomonadota</taxon>
        <taxon>Alphaproteobacteria</taxon>
        <taxon>Hyphomicrobiales</taxon>
        <taxon>Methylobacteriaceae</taxon>
        <taxon>Microvirga</taxon>
    </lineage>
</organism>
<dbReference type="InterPro" id="IPR003439">
    <property type="entry name" value="ABC_transporter-like_ATP-bd"/>
</dbReference>
<evidence type="ECO:0000256" key="5">
    <source>
        <dbReference type="SAM" id="Coils"/>
    </source>
</evidence>
<dbReference type="Proteomes" id="UP000707352">
    <property type="component" value="Unassembled WGS sequence"/>
</dbReference>
<comment type="similarity">
    <text evidence="1">Belongs to the ABC transporter superfamily.</text>
</comment>
<proteinExistence type="inferred from homology"/>
<dbReference type="InterPro" id="IPR027417">
    <property type="entry name" value="P-loop_NTPase"/>
</dbReference>
<dbReference type="PROSITE" id="PS50893">
    <property type="entry name" value="ABC_TRANSPORTER_2"/>
    <property type="match status" value="2"/>
</dbReference>
<protein>
    <submittedName>
        <fullName evidence="7">ABC-F family ATP-binding cassette domain-containing protein</fullName>
    </submittedName>
</protein>
<evidence type="ECO:0000256" key="3">
    <source>
        <dbReference type="ARBA" id="ARBA00022741"/>
    </source>
</evidence>
<reference evidence="7 8" key="1">
    <citation type="submission" date="2020-03" db="EMBL/GenBank/DDBJ databases">
        <title>The genome sequence of Microvirga sp. c23x22.</title>
        <authorList>
            <person name="Zhang X."/>
        </authorList>
    </citation>
    <scope>NUCLEOTIDE SEQUENCE [LARGE SCALE GENOMIC DNA]</scope>
    <source>
        <strain evidence="8">c23x22</strain>
    </source>
</reference>
<keyword evidence="2" id="KW-0677">Repeat</keyword>
<keyword evidence="8" id="KW-1185">Reference proteome</keyword>
<evidence type="ECO:0000256" key="1">
    <source>
        <dbReference type="ARBA" id="ARBA00005417"/>
    </source>
</evidence>
<comment type="caution">
    <text evidence="7">The sequence shown here is derived from an EMBL/GenBank/DDBJ whole genome shotgun (WGS) entry which is preliminary data.</text>
</comment>
<feature type="domain" description="ABC transporter" evidence="6">
    <location>
        <begin position="296"/>
        <end position="509"/>
    </location>
</feature>
<name>A0ABX0V6P9_9HYPH</name>
<evidence type="ECO:0000256" key="4">
    <source>
        <dbReference type="ARBA" id="ARBA00022840"/>
    </source>
</evidence>
<dbReference type="GO" id="GO:0005524">
    <property type="term" value="F:ATP binding"/>
    <property type="evidence" value="ECO:0007669"/>
    <property type="project" value="UniProtKB-KW"/>
</dbReference>
<dbReference type="SMART" id="SM00382">
    <property type="entry name" value="AAA"/>
    <property type="match status" value="2"/>
</dbReference>
<dbReference type="PANTHER" id="PTHR19211">
    <property type="entry name" value="ATP-BINDING TRANSPORT PROTEIN-RELATED"/>
    <property type="match status" value="1"/>
</dbReference>
<feature type="domain" description="ABC transporter" evidence="6">
    <location>
        <begin position="1"/>
        <end position="222"/>
    </location>
</feature>
<dbReference type="PANTHER" id="PTHR19211:SF95">
    <property type="entry name" value="ABC TRANSPORTER F FAMILY MEMBER 2"/>
    <property type="match status" value="1"/>
</dbReference>
<dbReference type="PROSITE" id="PS00211">
    <property type="entry name" value="ABC_TRANSPORTER_1"/>
    <property type="match status" value="1"/>
</dbReference>
<sequence>MGSISLRDVAVIASTPLFRNLNLVIGERDRLGLVAGNGAGKSTLLKCLAGLIEPTSGEIIRSRGMRVALVEQDVPETLLDLSLHDAVLNALPPLERDTQEWRVHVVLDEFETPPDLRERPVRALSGGWQRLALIARAWVTEPDVLLFDEPTNHLDLEKLLLLERWIANAAGSIPMVIASHDRDFLDACTTKTLFLRPETSVMFAHPYRRARGLLADHDAALADKNEKDRREIKRLRQNAGELRNVGINSGSDLLLTKAKQLNKRAEALEDGLQALHKERSGEIRLGNRGTHARVLLTLENVTVCRPDGARLFEIPKLEVAQADRIVLLGKNGAGKSQLIRLLHKAMRAQGGEAGIKVSPSVALGYTDQDMSQLPDKATPFDFILSTFRLGDQKSMGLLAGAGFSVEKQRQPIAKLSPGQKARLGLLALRLVEPNFYLMDEPTNHVDIPGREALETEILSTEATGILVSHDRSFVKTVGTRFLVIERARLREEDSPDVFFAALAGDAPSR</sequence>
<evidence type="ECO:0000313" key="8">
    <source>
        <dbReference type="Proteomes" id="UP000707352"/>
    </source>
</evidence>
<keyword evidence="5" id="KW-0175">Coiled coil</keyword>
<dbReference type="EMBL" id="JAATJS010000001">
    <property type="protein sequence ID" value="NIX75512.1"/>
    <property type="molecule type" value="Genomic_DNA"/>
</dbReference>